<keyword evidence="3 6" id="KW-0812">Transmembrane</keyword>
<feature type="transmembrane region" description="Helical" evidence="6">
    <location>
        <begin position="135"/>
        <end position="161"/>
    </location>
</feature>
<evidence type="ECO:0000256" key="3">
    <source>
        <dbReference type="ARBA" id="ARBA00022692"/>
    </source>
</evidence>
<feature type="non-terminal residue" evidence="7">
    <location>
        <position position="400"/>
    </location>
</feature>
<proteinExistence type="predicted"/>
<feature type="transmembrane region" description="Helical" evidence="6">
    <location>
        <begin position="262"/>
        <end position="282"/>
    </location>
</feature>
<evidence type="ECO:0000256" key="1">
    <source>
        <dbReference type="ARBA" id="ARBA00004651"/>
    </source>
</evidence>
<feature type="transmembrane region" description="Helical" evidence="6">
    <location>
        <begin position="326"/>
        <end position="345"/>
    </location>
</feature>
<feature type="transmembrane region" description="Helical" evidence="6">
    <location>
        <begin position="351"/>
        <end position="372"/>
    </location>
</feature>
<organism evidence="7">
    <name type="scientific">gut metagenome</name>
    <dbReference type="NCBI Taxonomy" id="749906"/>
    <lineage>
        <taxon>unclassified sequences</taxon>
        <taxon>metagenomes</taxon>
        <taxon>organismal metagenomes</taxon>
    </lineage>
</organism>
<feature type="transmembrane region" description="Helical" evidence="6">
    <location>
        <begin position="42"/>
        <end position="63"/>
    </location>
</feature>
<dbReference type="EMBL" id="AMCI01001872">
    <property type="protein sequence ID" value="EJX04263.1"/>
    <property type="molecule type" value="Genomic_DNA"/>
</dbReference>
<keyword evidence="4 6" id="KW-1133">Transmembrane helix</keyword>
<evidence type="ECO:0000256" key="4">
    <source>
        <dbReference type="ARBA" id="ARBA00022989"/>
    </source>
</evidence>
<dbReference type="PANTHER" id="PTHR30250">
    <property type="entry name" value="PST FAMILY PREDICTED COLANIC ACID TRANSPORTER"/>
    <property type="match status" value="1"/>
</dbReference>
<reference evidence="7" key="1">
    <citation type="journal article" date="2012" name="PLoS ONE">
        <title>Gene sets for utilization of primary and secondary nutrition supplies in the distal gut of endangered iberian lynx.</title>
        <authorList>
            <person name="Alcaide M."/>
            <person name="Messina E."/>
            <person name="Richter M."/>
            <person name="Bargiela R."/>
            <person name="Peplies J."/>
            <person name="Huws S.A."/>
            <person name="Newbold C.J."/>
            <person name="Golyshin P.N."/>
            <person name="Simon M.A."/>
            <person name="Lopez G."/>
            <person name="Yakimov M.M."/>
            <person name="Ferrer M."/>
        </authorList>
    </citation>
    <scope>NUCLEOTIDE SEQUENCE</scope>
</reference>
<protein>
    <submittedName>
        <fullName evidence="7">Transmembrane protein</fullName>
    </submittedName>
</protein>
<dbReference type="InterPro" id="IPR050833">
    <property type="entry name" value="Poly_Biosynth_Transport"/>
</dbReference>
<accession>J9GPD6</accession>
<feature type="transmembrane region" description="Helical" evidence="6">
    <location>
        <begin position="384"/>
        <end position="399"/>
    </location>
</feature>
<comment type="caution">
    <text evidence="7">The sequence shown here is derived from an EMBL/GenBank/DDBJ whole genome shotgun (WGS) entry which is preliminary data.</text>
</comment>
<evidence type="ECO:0000256" key="6">
    <source>
        <dbReference type="SAM" id="Phobius"/>
    </source>
</evidence>
<dbReference type="PANTHER" id="PTHR30250:SF26">
    <property type="entry name" value="PSMA PROTEIN"/>
    <property type="match status" value="1"/>
</dbReference>
<dbReference type="GO" id="GO:0005886">
    <property type="term" value="C:plasma membrane"/>
    <property type="evidence" value="ECO:0007669"/>
    <property type="project" value="UniProtKB-SubCell"/>
</dbReference>
<gene>
    <name evidence="7" type="ORF">EVA_07629</name>
</gene>
<sequence length="400" mass="44878">MVSMFGLVSGSMSSATQRYITIALGEGDHANLSKVFSVALQIHAVIALITFLLIETIGLWFLYTQMQIPAARMDAAFWVLQFSAVTFLFSVLSVPYNAAIISHERMSAFAYISVIEAVLKLGIVFLLLAIPFDKLIVYGALLVVVQLAIQFCYMCYCYRHFPESHYRPYRDKALVKEMTAFAGWNMFGGMSSIAFGQGLSMLLNVFFGPVVNAARAIAQQVQTAISMFITNFQMALNPQIIKNYAQRDFSAMHLLMARSSRFSYYLMWLLSMPVLFEAPFILQLWLGVVPQHTIIFLRLIIAVSLLYTIINPILTANNATGKVRTYYVVCGSLMISILPISYVVLKLGCPAYSVFLVHFCIEGITQVVRLFMVRNRLQLSIRKYATAVYLPIILVTIVSA</sequence>
<keyword evidence="5 6" id="KW-0472">Membrane</keyword>
<comment type="subcellular location">
    <subcellularLocation>
        <location evidence="1">Cell membrane</location>
        <topology evidence="1">Multi-pass membrane protein</topology>
    </subcellularLocation>
</comment>
<feature type="transmembrane region" description="Helical" evidence="6">
    <location>
        <begin position="75"/>
        <end position="96"/>
    </location>
</feature>
<dbReference type="AlphaFoldDB" id="J9GPD6"/>
<feature type="transmembrane region" description="Helical" evidence="6">
    <location>
        <begin position="108"/>
        <end position="128"/>
    </location>
</feature>
<evidence type="ECO:0000256" key="5">
    <source>
        <dbReference type="ARBA" id="ARBA00023136"/>
    </source>
</evidence>
<feature type="transmembrane region" description="Helical" evidence="6">
    <location>
        <begin position="181"/>
        <end position="207"/>
    </location>
</feature>
<feature type="transmembrane region" description="Helical" evidence="6">
    <location>
        <begin position="294"/>
        <end position="314"/>
    </location>
</feature>
<evidence type="ECO:0000313" key="7">
    <source>
        <dbReference type="EMBL" id="EJX04263.1"/>
    </source>
</evidence>
<evidence type="ECO:0000256" key="2">
    <source>
        <dbReference type="ARBA" id="ARBA00022475"/>
    </source>
</evidence>
<name>J9GPD6_9ZZZZ</name>
<keyword evidence="2" id="KW-1003">Cell membrane</keyword>